<protein>
    <submittedName>
        <fullName evidence="2">Uncharacterized protein</fullName>
    </submittedName>
</protein>
<dbReference type="EMBL" id="BMQL01000018">
    <property type="protein sequence ID" value="GGR15493.1"/>
    <property type="molecule type" value="Genomic_DNA"/>
</dbReference>
<evidence type="ECO:0000313" key="2">
    <source>
        <dbReference type="EMBL" id="GGR15493.1"/>
    </source>
</evidence>
<reference evidence="2" key="2">
    <citation type="submission" date="2020-09" db="EMBL/GenBank/DDBJ databases">
        <authorList>
            <person name="Sun Q."/>
            <person name="Ohkuma M."/>
        </authorList>
    </citation>
    <scope>NUCLEOTIDE SEQUENCE</scope>
    <source>
        <strain evidence="2">JCM 31311</strain>
    </source>
</reference>
<dbReference type="Proteomes" id="UP000603865">
    <property type="component" value="Unassembled WGS sequence"/>
</dbReference>
<evidence type="ECO:0000256" key="1">
    <source>
        <dbReference type="SAM" id="MobiDB-lite"/>
    </source>
</evidence>
<dbReference type="AlphaFoldDB" id="A0A918F770"/>
<feature type="compositionally biased region" description="Low complexity" evidence="1">
    <location>
        <begin position="17"/>
        <end position="47"/>
    </location>
</feature>
<proteinExistence type="predicted"/>
<gene>
    <name evidence="2" type="ORF">GCM10008957_30290</name>
</gene>
<evidence type="ECO:0000313" key="3">
    <source>
        <dbReference type="Proteomes" id="UP000603865"/>
    </source>
</evidence>
<organism evidence="2 3">
    <name type="scientific">Deinococcus ruber</name>
    <dbReference type="NCBI Taxonomy" id="1848197"/>
    <lineage>
        <taxon>Bacteria</taxon>
        <taxon>Thermotogati</taxon>
        <taxon>Deinococcota</taxon>
        <taxon>Deinococci</taxon>
        <taxon>Deinococcales</taxon>
        <taxon>Deinococcaceae</taxon>
        <taxon>Deinococcus</taxon>
    </lineage>
</organism>
<accession>A0A918F770</accession>
<comment type="caution">
    <text evidence="2">The sequence shown here is derived from an EMBL/GenBank/DDBJ whole genome shotgun (WGS) entry which is preliminary data.</text>
</comment>
<feature type="compositionally biased region" description="Polar residues" evidence="1">
    <location>
        <begin position="1"/>
        <end position="16"/>
    </location>
</feature>
<sequence length="234" mass="24050">MVSSARESSQASGFTRTSAFPSTATSTADATPAATPEPILASTAGGTTTSGFTNASTPYTPGTVVPLHLDTAIGVYAGVTHPVWAKGDDGSVWRGEAALDDKSGRITLKFTTLLLSGKQYAINAYAESADGQGIGDHTQTVTKDMARSVINSLLNAATGLVQSQATKTTTISQGFYSESTKPQNFWLALGGGLANAFVVPDVKATSVQLGQMKVGETVQVRVDLQANADLEGGS</sequence>
<name>A0A918F770_9DEIO</name>
<reference evidence="2" key="1">
    <citation type="journal article" date="2014" name="Int. J. Syst. Evol. Microbiol.">
        <title>Complete genome sequence of Corynebacterium casei LMG S-19264T (=DSM 44701T), isolated from a smear-ripened cheese.</title>
        <authorList>
            <consortium name="US DOE Joint Genome Institute (JGI-PGF)"/>
            <person name="Walter F."/>
            <person name="Albersmeier A."/>
            <person name="Kalinowski J."/>
            <person name="Ruckert C."/>
        </authorList>
    </citation>
    <scope>NUCLEOTIDE SEQUENCE</scope>
    <source>
        <strain evidence="2">JCM 31311</strain>
    </source>
</reference>
<feature type="region of interest" description="Disordered" evidence="1">
    <location>
        <begin position="1"/>
        <end position="47"/>
    </location>
</feature>
<keyword evidence="3" id="KW-1185">Reference proteome</keyword>